<dbReference type="STRING" id="545501.BN997_03419"/>
<name>A0A0A1MV65_9BACI</name>
<dbReference type="OrthoDB" id="1645729at2"/>
<dbReference type="AlphaFoldDB" id="A0A0A1MV65"/>
<dbReference type="SMART" id="SM01234">
    <property type="entry name" value="Haemolytic"/>
    <property type="match status" value="1"/>
</dbReference>
<gene>
    <name evidence="2" type="primary">yidD</name>
    <name evidence="2" type="ORF">BN997_03419</name>
</gene>
<keyword evidence="1" id="KW-1003">Cell membrane</keyword>
<sequence length="182" mass="20769">MKYIFIGLIRFYQLAISPFTPATCRFYPTCSAYALEAFQRFGFFKGGILTIKRISKCHPFHPGGVDYVPEKKEEDKTAGKGRDIMEITVSEQAAKWYKEELDLQNEKNIRFFPRYGGVGGRIAGFSLGIKAEAPENESASTLVEGIHFFIEESDDWYFEGADLSVSYDETQKEPKIEYPENN</sequence>
<comment type="similarity">
    <text evidence="1">Belongs to the UPF0161 family.</text>
</comment>
<accession>A0A0A1MV65</accession>
<dbReference type="EMBL" id="CDGG01000001">
    <property type="protein sequence ID" value="CEI83504.1"/>
    <property type="molecule type" value="Genomic_DNA"/>
</dbReference>
<evidence type="ECO:0000313" key="3">
    <source>
        <dbReference type="Proteomes" id="UP000040453"/>
    </source>
</evidence>
<protein>
    <recommendedName>
        <fullName evidence="1">Putative membrane protein insertion efficiency factor</fullName>
    </recommendedName>
</protein>
<keyword evidence="1" id="KW-0472">Membrane</keyword>
<dbReference type="PANTHER" id="PTHR33383:SF1">
    <property type="entry name" value="MEMBRANE PROTEIN INSERTION EFFICIENCY FACTOR-RELATED"/>
    <property type="match status" value="1"/>
</dbReference>
<comment type="function">
    <text evidence="1">Could be involved in insertion of integral membrane proteins into the membrane.</text>
</comment>
<comment type="subcellular location">
    <subcellularLocation>
        <location evidence="1">Cell membrane</location>
        <topology evidence="1">Peripheral membrane protein</topology>
        <orientation evidence="1">Cytoplasmic side</orientation>
    </subcellularLocation>
</comment>
<dbReference type="SUPFAM" id="SSF89360">
    <property type="entry name" value="HesB-like domain"/>
    <property type="match status" value="1"/>
</dbReference>
<dbReference type="NCBIfam" id="TIGR00278">
    <property type="entry name" value="membrane protein insertion efficiency factor YidD"/>
    <property type="match status" value="1"/>
</dbReference>
<dbReference type="PANTHER" id="PTHR33383">
    <property type="entry name" value="MEMBRANE PROTEIN INSERTION EFFICIENCY FACTOR-RELATED"/>
    <property type="match status" value="1"/>
</dbReference>
<keyword evidence="3" id="KW-1185">Reference proteome</keyword>
<reference evidence="2 3" key="1">
    <citation type="submission" date="2014-11" db="EMBL/GenBank/DDBJ databases">
        <authorList>
            <person name="Urmite Genomes Urmite Genomes"/>
        </authorList>
    </citation>
    <scope>NUCLEOTIDE SEQUENCE [LARGE SCALE GENOMIC DNA]</scope>
    <source>
        <strain evidence="2 3">Oc5</strain>
    </source>
</reference>
<dbReference type="Proteomes" id="UP000040453">
    <property type="component" value="Unassembled WGS sequence"/>
</dbReference>
<evidence type="ECO:0000313" key="2">
    <source>
        <dbReference type="EMBL" id="CEI83504.1"/>
    </source>
</evidence>
<dbReference type="HAMAP" id="MF_00386">
    <property type="entry name" value="UPF0161_YidD"/>
    <property type="match status" value="1"/>
</dbReference>
<dbReference type="GO" id="GO:0005886">
    <property type="term" value="C:plasma membrane"/>
    <property type="evidence" value="ECO:0007669"/>
    <property type="project" value="UniProtKB-SubCell"/>
</dbReference>
<dbReference type="InterPro" id="IPR035903">
    <property type="entry name" value="HesB-like_dom_sf"/>
</dbReference>
<organism evidence="2 3">
    <name type="scientific">Oceanobacillus oncorhynchi</name>
    <dbReference type="NCBI Taxonomy" id="545501"/>
    <lineage>
        <taxon>Bacteria</taxon>
        <taxon>Bacillati</taxon>
        <taxon>Bacillota</taxon>
        <taxon>Bacilli</taxon>
        <taxon>Bacillales</taxon>
        <taxon>Bacillaceae</taxon>
        <taxon>Oceanobacillus</taxon>
    </lineage>
</organism>
<dbReference type="InterPro" id="IPR002696">
    <property type="entry name" value="Membr_insert_effic_factor_YidD"/>
</dbReference>
<evidence type="ECO:0000256" key="1">
    <source>
        <dbReference type="HAMAP-Rule" id="MF_00386"/>
    </source>
</evidence>
<proteinExistence type="inferred from homology"/>
<dbReference type="Pfam" id="PF01809">
    <property type="entry name" value="YidD"/>
    <property type="match status" value="1"/>
</dbReference>